<dbReference type="InterPro" id="IPR005135">
    <property type="entry name" value="Endo/exonuclease/phosphatase"/>
</dbReference>
<protein>
    <submittedName>
        <fullName evidence="1">Uncharacterized protein</fullName>
    </submittedName>
</protein>
<dbReference type="Gene3D" id="2.150.10.10">
    <property type="entry name" value="Serralysin-like metalloprotease, C-terminal"/>
    <property type="match status" value="1"/>
</dbReference>
<dbReference type="Pfam" id="PF00932">
    <property type="entry name" value="LTD"/>
    <property type="match status" value="1"/>
</dbReference>
<dbReference type="InterPro" id="IPR036415">
    <property type="entry name" value="Lamin_tail_dom_sf"/>
</dbReference>
<dbReference type="KEGG" id="rgu:A4W93_11450"/>
<dbReference type="PROSITE" id="PS00330">
    <property type="entry name" value="HEMOLYSIN_CALCIUM"/>
    <property type="match status" value="2"/>
</dbReference>
<reference evidence="1 2" key="1">
    <citation type="submission" date="2016-04" db="EMBL/GenBank/DDBJ databases">
        <title>Complete genome sequence of natural rubber-degrading, novel Gram-negative bacterium, Rhizobacter gummiphilus strain NS21.</title>
        <authorList>
            <person name="Tabata M."/>
            <person name="Kasai D."/>
            <person name="Fukuda M."/>
        </authorList>
    </citation>
    <scope>NUCLEOTIDE SEQUENCE [LARGE SCALE GENOMIC DNA]</scope>
    <source>
        <strain evidence="1 2">NS21</strain>
    </source>
</reference>
<dbReference type="SUPFAM" id="SSF51120">
    <property type="entry name" value="beta-Roll"/>
    <property type="match status" value="1"/>
</dbReference>
<dbReference type="OrthoDB" id="9800417at2"/>
<dbReference type="SUPFAM" id="SSF74853">
    <property type="entry name" value="Lamin A/C globular tail domain"/>
    <property type="match status" value="1"/>
</dbReference>
<proteinExistence type="predicted"/>
<dbReference type="STRING" id="946333.A4W93_11450"/>
<dbReference type="InterPro" id="IPR001343">
    <property type="entry name" value="Hemolysn_Ca-bd"/>
</dbReference>
<dbReference type="InterPro" id="IPR036691">
    <property type="entry name" value="Endo/exonu/phosph_ase_sf"/>
</dbReference>
<accession>A0A1W6L8F2</accession>
<dbReference type="InterPro" id="IPR001322">
    <property type="entry name" value="Lamin_tail_dom"/>
</dbReference>
<dbReference type="InterPro" id="IPR047971">
    <property type="entry name" value="ExeM-like"/>
</dbReference>
<dbReference type="GO" id="GO:0003824">
    <property type="term" value="F:catalytic activity"/>
    <property type="evidence" value="ECO:0007669"/>
    <property type="project" value="InterPro"/>
</dbReference>
<dbReference type="PANTHER" id="PTHR42834:SF1">
    <property type="entry name" value="ENDONUCLEASE_EXONUCLEASE_PHOSPHATASE FAMILY PROTEIN (AFU_ORTHOLOGUE AFUA_3G09210)"/>
    <property type="match status" value="1"/>
</dbReference>
<dbReference type="PANTHER" id="PTHR42834">
    <property type="entry name" value="ENDONUCLEASE/EXONUCLEASE/PHOSPHATASE FAMILY PROTEIN (AFU_ORTHOLOGUE AFUA_3G09210)"/>
    <property type="match status" value="1"/>
</dbReference>
<dbReference type="CDD" id="cd10283">
    <property type="entry name" value="MnuA_DNase1-like"/>
    <property type="match status" value="1"/>
</dbReference>
<gene>
    <name evidence="1" type="ORF">A4W93_11450</name>
</gene>
<dbReference type="EMBL" id="CP015118">
    <property type="protein sequence ID" value="ARN20460.1"/>
    <property type="molecule type" value="Genomic_DNA"/>
</dbReference>
<dbReference type="SUPFAM" id="SSF56219">
    <property type="entry name" value="DNase I-like"/>
    <property type="match status" value="1"/>
</dbReference>
<sequence length="998" mass="101295">MKLKPLAALVAGTLFGPCVLASTQGVVLSQIYGGGGNSGATLRSDFIELFNAGTAPVSLAGWSVQYASSAGTSWIVTPLSAVTLAPGQYHLVKQADGTGGTVSLPTPDTTGTTLMSGTAAKVALVSSTNALSGSNPTGSTVVDVVGYGTANFFEGAAAAPGTTNSTAVLRKAAGCTDTDQNGNDFASGTPTPRNAATALNTCGGTPPLNAPIVPVCSAVTLSAGTAGSAQARASDTDSVVTSVVATASLPAGITLTGVVPASADGGTATATFNVAASVAPGSYLVPLLWSNNEAQTASCTLSIDVGGITSIPAIQGPGATSPRVGTTVTTQGVVTKVLNNGFFLQDPVGDNDPLTSDGILVFTSTTPTVQAGQSVRLTGTVTEYNTGAASNADTASHTVTELTNVSGLTVLGTAAIPAPVLVTLPEVQNDDLERHEGMLVTIPGPLTVSQNYFLGRYGQLTLSAGGRLPTPTNVARPGAAAQAVDADNKRRRILLDDGSSLQNPNPIPYIGVDGTVRAGDTVGDITGVIDYGLATNNNTGFGDYKIHPTVAPEITRTAPRPLVAPVVGGNVKVAGANVLNYFTTLNDGSNVCPPSNSADDCRGANSTAEFTRQRTKIVESLAAIDADVVGLMEIQNNGATAVNNLVAALNARLGSVQYAAVPDPSTGTGTDAIKVAMIYKPARLSRPVASISDPSAIHNRPPFAQVFEAANGERFAVVVNHFKSKGCTGASGADADQGDLQGCFNARRVSQAQALRSFAAGLPTPNVLLVGDFNAYAQEDPIHDLVTQGGYVDVVGRFDPQAYSYVFDGAAGRLDNALATPSLNAKVVGAAEWHVNADEPFVIDYNLEFKPQDLYQPNAFRSSDHDPVVIGLDLVKAIEGTSGRDTITGTPGDDVIAGGEGADTLTGGAGRDVFVYRSMRDAGDTITDFVPGTDRLDLSGVLASVGYSGSDALADGVIRLVATSAGTAVQVGASGTAPRTLVTLRQVAPAQLLGGRDF</sequence>
<dbReference type="NCBIfam" id="NF033681">
    <property type="entry name" value="ExeM_NucH_DNase"/>
    <property type="match status" value="1"/>
</dbReference>
<dbReference type="GO" id="GO:0005615">
    <property type="term" value="C:extracellular space"/>
    <property type="evidence" value="ECO:0007669"/>
    <property type="project" value="InterPro"/>
</dbReference>
<dbReference type="PROSITE" id="PS51841">
    <property type="entry name" value="LTD"/>
    <property type="match status" value="1"/>
</dbReference>
<dbReference type="AlphaFoldDB" id="A0A1W6L8F2"/>
<dbReference type="InterPro" id="IPR011049">
    <property type="entry name" value="Serralysin-like_metalloprot_C"/>
</dbReference>
<organism evidence="1 2">
    <name type="scientific">Piscinibacter gummiphilus</name>
    <dbReference type="NCBI Taxonomy" id="946333"/>
    <lineage>
        <taxon>Bacteria</taxon>
        <taxon>Pseudomonadati</taxon>
        <taxon>Pseudomonadota</taxon>
        <taxon>Betaproteobacteria</taxon>
        <taxon>Burkholderiales</taxon>
        <taxon>Sphaerotilaceae</taxon>
        <taxon>Piscinibacter</taxon>
    </lineage>
</organism>
<dbReference type="Gene3D" id="3.60.10.10">
    <property type="entry name" value="Endonuclease/exonuclease/phosphatase"/>
    <property type="match status" value="1"/>
</dbReference>
<keyword evidence="2" id="KW-1185">Reference proteome</keyword>
<dbReference type="Pfam" id="PF03372">
    <property type="entry name" value="Exo_endo_phos"/>
    <property type="match status" value="1"/>
</dbReference>
<dbReference type="Proteomes" id="UP000193427">
    <property type="component" value="Chromosome"/>
</dbReference>
<dbReference type="Pfam" id="PF00353">
    <property type="entry name" value="HemolysinCabind"/>
    <property type="match status" value="1"/>
</dbReference>
<dbReference type="CDD" id="cd04486">
    <property type="entry name" value="YhcR_OBF_like"/>
    <property type="match status" value="1"/>
</dbReference>
<evidence type="ECO:0000313" key="1">
    <source>
        <dbReference type="EMBL" id="ARN20460.1"/>
    </source>
</evidence>
<dbReference type="InterPro" id="IPR018511">
    <property type="entry name" value="Hemolysin-typ_Ca-bd_CS"/>
</dbReference>
<name>A0A1W6L8F2_9BURK</name>
<dbReference type="GO" id="GO:0005509">
    <property type="term" value="F:calcium ion binding"/>
    <property type="evidence" value="ECO:0007669"/>
    <property type="project" value="InterPro"/>
</dbReference>
<evidence type="ECO:0000313" key="2">
    <source>
        <dbReference type="Proteomes" id="UP000193427"/>
    </source>
</evidence>
<dbReference type="RefSeq" id="WP_085750735.1">
    <property type="nucleotide sequence ID" value="NZ_BSPR01000023.1"/>
</dbReference>
<dbReference type="PRINTS" id="PR00313">
    <property type="entry name" value="CABNDNGRPT"/>
</dbReference>